<dbReference type="SMART" id="SM00248">
    <property type="entry name" value="ANK"/>
    <property type="match status" value="6"/>
</dbReference>
<sequence length="396" mass="43068">MVFPVLSPLHDAARRGDVEAVRGLLDAGAIIDAPSPPEPFNNQGGDTALMLAAFEGHAPVVRLLLDRGADPKATNNRGQTAMNRAVLRGRADMVALLSDYGERITSVEAAKLGDMDTLFSLLDQGADVNAQDTIGRTAFFWVAWFHDVKTARRLLERGADIHHRDGGGWTPLMAAASGGPPGDDRTEMIRFLLEHGADARQADSFGDTAFSKALRTVQFRPEHASVVTLLEAAHAAEFALLAAVEAGDAVEAEHLLRQGADANFKTQGRRPLLIVAVWRNRSDLVRLLLDHGATPAASDRIANAHLWAAHLGYGDVLYLLVERDRNAQRLVQALGEAVSNYKEHLLPRLWDLVEDLGVAPERLRYALITAAKRGDTATSAWARERLRALPPAPVLW</sequence>
<keyword evidence="2 3" id="KW-0040">ANK repeat</keyword>
<proteinExistence type="predicted"/>
<reference evidence="4" key="1">
    <citation type="submission" date="2020-02" db="EMBL/GenBank/DDBJ databases">
        <authorList>
            <person name="Meier V. D."/>
        </authorList>
    </citation>
    <scope>NUCLEOTIDE SEQUENCE</scope>
    <source>
        <strain evidence="4">AVDCRST_MAG63</strain>
    </source>
</reference>
<dbReference type="EMBL" id="CADCTO010000157">
    <property type="protein sequence ID" value="CAA9235529.1"/>
    <property type="molecule type" value="Genomic_DNA"/>
</dbReference>
<evidence type="ECO:0000313" key="4">
    <source>
        <dbReference type="EMBL" id="CAA9235529.1"/>
    </source>
</evidence>
<evidence type="ECO:0000256" key="2">
    <source>
        <dbReference type="ARBA" id="ARBA00023043"/>
    </source>
</evidence>
<dbReference type="InterPro" id="IPR036770">
    <property type="entry name" value="Ankyrin_rpt-contain_sf"/>
</dbReference>
<protein>
    <submittedName>
        <fullName evidence="4">Uncharacterized protein</fullName>
    </submittedName>
</protein>
<dbReference type="SUPFAM" id="SSF48403">
    <property type="entry name" value="Ankyrin repeat"/>
    <property type="match status" value="2"/>
</dbReference>
<evidence type="ECO:0000256" key="3">
    <source>
        <dbReference type="PROSITE-ProRule" id="PRU00023"/>
    </source>
</evidence>
<dbReference type="Gene3D" id="1.25.40.20">
    <property type="entry name" value="Ankyrin repeat-containing domain"/>
    <property type="match status" value="3"/>
</dbReference>
<dbReference type="PANTHER" id="PTHR24171">
    <property type="entry name" value="ANKYRIN REPEAT DOMAIN-CONTAINING PROTEIN 39-RELATED"/>
    <property type="match status" value="1"/>
</dbReference>
<accession>A0A6J4HWX9</accession>
<feature type="repeat" description="ANK" evidence="3">
    <location>
        <begin position="44"/>
        <end position="76"/>
    </location>
</feature>
<organism evidence="4">
    <name type="scientific">uncultured Armatimonadetes bacterium</name>
    <dbReference type="NCBI Taxonomy" id="157466"/>
    <lineage>
        <taxon>Bacteria</taxon>
        <taxon>Bacillati</taxon>
        <taxon>Armatimonadota</taxon>
        <taxon>environmental samples</taxon>
    </lineage>
</organism>
<feature type="repeat" description="ANK" evidence="3">
    <location>
        <begin position="7"/>
        <end position="36"/>
    </location>
</feature>
<feature type="repeat" description="ANK" evidence="3">
    <location>
        <begin position="267"/>
        <end position="300"/>
    </location>
</feature>
<feature type="repeat" description="ANK" evidence="3">
    <location>
        <begin position="167"/>
        <end position="204"/>
    </location>
</feature>
<dbReference type="PROSITE" id="PS50297">
    <property type="entry name" value="ANK_REP_REGION"/>
    <property type="match status" value="3"/>
</dbReference>
<dbReference type="InterPro" id="IPR002110">
    <property type="entry name" value="Ankyrin_rpt"/>
</dbReference>
<dbReference type="Pfam" id="PF12796">
    <property type="entry name" value="Ank_2"/>
    <property type="match status" value="3"/>
</dbReference>
<evidence type="ECO:0000256" key="1">
    <source>
        <dbReference type="ARBA" id="ARBA00022737"/>
    </source>
</evidence>
<dbReference type="PROSITE" id="PS50088">
    <property type="entry name" value="ANK_REPEAT"/>
    <property type="match status" value="4"/>
</dbReference>
<gene>
    <name evidence="4" type="ORF">AVDCRST_MAG63-1175</name>
</gene>
<dbReference type="AlphaFoldDB" id="A0A6J4HWX9"/>
<keyword evidence="1" id="KW-0677">Repeat</keyword>
<name>A0A6J4HWX9_9BACT</name>
<dbReference type="PRINTS" id="PR01415">
    <property type="entry name" value="ANKYRIN"/>
</dbReference>